<evidence type="ECO:0000313" key="2">
    <source>
        <dbReference type="Proteomes" id="UP001165083"/>
    </source>
</evidence>
<gene>
    <name evidence="1" type="ORF">Plil01_000343400</name>
</gene>
<comment type="caution">
    <text evidence="1">The sequence shown here is derived from an EMBL/GenBank/DDBJ whole genome shotgun (WGS) entry which is preliminary data.</text>
</comment>
<proteinExistence type="predicted"/>
<reference evidence="1" key="1">
    <citation type="submission" date="2023-04" db="EMBL/GenBank/DDBJ databases">
        <title>Phytophthora lilii NBRC 32176.</title>
        <authorList>
            <person name="Ichikawa N."/>
            <person name="Sato H."/>
            <person name="Tonouchi N."/>
        </authorList>
    </citation>
    <scope>NUCLEOTIDE SEQUENCE</scope>
    <source>
        <strain evidence="1">NBRC 32176</strain>
    </source>
</reference>
<dbReference type="AlphaFoldDB" id="A0A9W6TGM4"/>
<dbReference type="EMBL" id="BSXW01000134">
    <property type="protein sequence ID" value="GMF12890.1"/>
    <property type="molecule type" value="Genomic_DNA"/>
</dbReference>
<evidence type="ECO:0000313" key="1">
    <source>
        <dbReference type="EMBL" id="GMF12890.1"/>
    </source>
</evidence>
<sequence>MTDKASYRSKLSQPVPGTGYCENSDNLVSVFSIQTDGLSVEATPGLEPTPVLPHDKLAMNIKSSQVVNDASFRLASVYHRGWLSRSTAPSSESRTNCGDSIRGLAKESEEMQLIKIVLTLVFALDLVFRPRPKV</sequence>
<protein>
    <submittedName>
        <fullName evidence="1">Unnamed protein product</fullName>
    </submittedName>
</protein>
<keyword evidence="2" id="KW-1185">Reference proteome</keyword>
<accession>A0A9W6TGM4</accession>
<name>A0A9W6TGM4_9STRA</name>
<organism evidence="1 2">
    <name type="scientific">Phytophthora lilii</name>
    <dbReference type="NCBI Taxonomy" id="2077276"/>
    <lineage>
        <taxon>Eukaryota</taxon>
        <taxon>Sar</taxon>
        <taxon>Stramenopiles</taxon>
        <taxon>Oomycota</taxon>
        <taxon>Peronosporomycetes</taxon>
        <taxon>Peronosporales</taxon>
        <taxon>Peronosporaceae</taxon>
        <taxon>Phytophthora</taxon>
    </lineage>
</organism>
<dbReference type="Proteomes" id="UP001165083">
    <property type="component" value="Unassembled WGS sequence"/>
</dbReference>